<dbReference type="AlphaFoldDB" id="A0AAD6XYA1"/>
<evidence type="ECO:0000256" key="1">
    <source>
        <dbReference type="SAM" id="MobiDB-lite"/>
    </source>
</evidence>
<dbReference type="Proteomes" id="UP001219525">
    <property type="component" value="Unassembled WGS sequence"/>
</dbReference>
<organism evidence="2 3">
    <name type="scientific">Mycena pura</name>
    <dbReference type="NCBI Taxonomy" id="153505"/>
    <lineage>
        <taxon>Eukaryota</taxon>
        <taxon>Fungi</taxon>
        <taxon>Dikarya</taxon>
        <taxon>Basidiomycota</taxon>
        <taxon>Agaricomycotina</taxon>
        <taxon>Agaricomycetes</taxon>
        <taxon>Agaricomycetidae</taxon>
        <taxon>Agaricales</taxon>
        <taxon>Marasmiineae</taxon>
        <taxon>Mycenaceae</taxon>
        <taxon>Mycena</taxon>
    </lineage>
</organism>
<dbReference type="EMBL" id="JARJCW010000148">
    <property type="protein sequence ID" value="KAJ7190505.1"/>
    <property type="molecule type" value="Genomic_DNA"/>
</dbReference>
<evidence type="ECO:0000313" key="2">
    <source>
        <dbReference type="EMBL" id="KAJ7190505.1"/>
    </source>
</evidence>
<feature type="region of interest" description="Disordered" evidence="1">
    <location>
        <begin position="66"/>
        <end position="101"/>
    </location>
</feature>
<feature type="region of interest" description="Disordered" evidence="1">
    <location>
        <begin position="335"/>
        <end position="357"/>
    </location>
</feature>
<comment type="caution">
    <text evidence="2">The sequence shown here is derived from an EMBL/GenBank/DDBJ whole genome shotgun (WGS) entry which is preliminary data.</text>
</comment>
<feature type="compositionally biased region" description="Basic residues" evidence="1">
    <location>
        <begin position="7"/>
        <end position="19"/>
    </location>
</feature>
<gene>
    <name evidence="2" type="ORF">GGX14DRAFT_579776</name>
</gene>
<accession>A0AAD6XYA1</accession>
<reference evidence="2" key="1">
    <citation type="submission" date="2023-03" db="EMBL/GenBank/DDBJ databases">
        <title>Massive genome expansion in bonnet fungi (Mycena s.s.) driven by repeated elements and novel gene families across ecological guilds.</title>
        <authorList>
            <consortium name="Lawrence Berkeley National Laboratory"/>
            <person name="Harder C.B."/>
            <person name="Miyauchi S."/>
            <person name="Viragh M."/>
            <person name="Kuo A."/>
            <person name="Thoen E."/>
            <person name="Andreopoulos B."/>
            <person name="Lu D."/>
            <person name="Skrede I."/>
            <person name="Drula E."/>
            <person name="Henrissat B."/>
            <person name="Morin E."/>
            <person name="Kohler A."/>
            <person name="Barry K."/>
            <person name="LaButti K."/>
            <person name="Morin E."/>
            <person name="Salamov A."/>
            <person name="Lipzen A."/>
            <person name="Mereny Z."/>
            <person name="Hegedus B."/>
            <person name="Baldrian P."/>
            <person name="Stursova M."/>
            <person name="Weitz H."/>
            <person name="Taylor A."/>
            <person name="Grigoriev I.V."/>
            <person name="Nagy L.G."/>
            <person name="Martin F."/>
            <person name="Kauserud H."/>
        </authorList>
    </citation>
    <scope>NUCLEOTIDE SEQUENCE</scope>
    <source>
        <strain evidence="2">9144</strain>
    </source>
</reference>
<keyword evidence="3" id="KW-1185">Reference proteome</keyword>
<feature type="region of interest" description="Disordered" evidence="1">
    <location>
        <begin position="1"/>
        <end position="47"/>
    </location>
</feature>
<name>A0AAD6XYA1_9AGAR</name>
<evidence type="ECO:0000313" key="3">
    <source>
        <dbReference type="Proteomes" id="UP001219525"/>
    </source>
</evidence>
<sequence length="518" mass="57823">MTALFARRQHAHRPSRPRPRPPAAARVMSAGSTSISKSELAHRARALPPMRTADIALLRRTRLRRERPVDRPACPLPTTWHSHAPRGPSPPLASRRTHPSSAARRLLLCPPLLSLSTRHTPFPHRLSLPDVRRPRPSPHTWRTRTLPTIRCKRALPKKYHTPRVALYPPHALYTLDQTESLSSSTAIPSMTSLARMMTPLARVLAGHQRRRPTPRRLRWSGRGAAEDWSVRVLLVVSATLALRNPCSRCRARHERRSSHEQHQLFATRLRHSQHAARPLTPHVPIQRKALARRSLPAVRCPSPAPRYTSPAVLTARYTPPTLPCSPFADDNANIVRSDGATRPRTRRGSSDYQLVDGSVPPSSAARLKLMAQPPDAQRFYTGLGPPRPLCPAAATAVRRNEDDIRRSSILKIANCRRMGSSPAHDPYARVPLRHPVDDTSMHPDLSAACLARTHGKRVPHLVDSARSPRQCMTHWSRTRVAGQDLAESALPTRCARPFLRCGRECYCMVGIRVVSAGV</sequence>
<proteinExistence type="predicted"/>
<protein>
    <submittedName>
        <fullName evidence="2">Uncharacterized protein</fullName>
    </submittedName>
</protein>